<evidence type="ECO:0000313" key="3">
    <source>
        <dbReference type="Proteomes" id="UP000260644"/>
    </source>
</evidence>
<proteinExistence type="predicted"/>
<dbReference type="OrthoDB" id="9815829at2"/>
<feature type="domain" description="Glycosyltransferase 2-like" evidence="1">
    <location>
        <begin position="6"/>
        <end position="166"/>
    </location>
</feature>
<evidence type="ECO:0000259" key="1">
    <source>
        <dbReference type="Pfam" id="PF00535"/>
    </source>
</evidence>
<accession>A0A3E1YCF9</accession>
<dbReference type="InterPro" id="IPR001173">
    <property type="entry name" value="Glyco_trans_2-like"/>
</dbReference>
<dbReference type="EMBL" id="QPMM01000003">
    <property type="protein sequence ID" value="RFS23948.1"/>
    <property type="molecule type" value="Genomic_DNA"/>
</dbReference>
<dbReference type="AlphaFoldDB" id="A0A3E1YCF9"/>
<dbReference type="PANTHER" id="PTHR22916">
    <property type="entry name" value="GLYCOSYLTRANSFERASE"/>
    <property type="match status" value="1"/>
</dbReference>
<keyword evidence="3" id="KW-1185">Reference proteome</keyword>
<reference evidence="2 3" key="1">
    <citation type="submission" date="2018-07" db="EMBL/GenBank/DDBJ databases">
        <title>Chitinophaga K2CV101002-2 sp. nov., isolated from a monsoon evergreen broad-leaved forest soil.</title>
        <authorList>
            <person name="Lv Y."/>
        </authorList>
    </citation>
    <scope>NUCLEOTIDE SEQUENCE [LARGE SCALE GENOMIC DNA]</scope>
    <source>
        <strain evidence="2 3">GDMCC 1.1288</strain>
    </source>
</reference>
<dbReference type="PANTHER" id="PTHR22916:SF3">
    <property type="entry name" value="UDP-GLCNAC:BETAGAL BETA-1,3-N-ACETYLGLUCOSAMINYLTRANSFERASE-LIKE PROTEIN 1"/>
    <property type="match status" value="1"/>
</dbReference>
<dbReference type="SUPFAM" id="SSF53448">
    <property type="entry name" value="Nucleotide-diphospho-sugar transferases"/>
    <property type="match status" value="1"/>
</dbReference>
<dbReference type="RefSeq" id="WP_116975274.1">
    <property type="nucleotide sequence ID" value="NZ_QPMM01000003.1"/>
</dbReference>
<gene>
    <name evidence="2" type="ORF">DVR12_08680</name>
</gene>
<dbReference type="Gene3D" id="3.90.550.10">
    <property type="entry name" value="Spore Coat Polysaccharide Biosynthesis Protein SpsA, Chain A"/>
    <property type="match status" value="1"/>
</dbReference>
<organism evidence="2 3">
    <name type="scientific">Chitinophaga silvatica</name>
    <dbReference type="NCBI Taxonomy" id="2282649"/>
    <lineage>
        <taxon>Bacteria</taxon>
        <taxon>Pseudomonadati</taxon>
        <taxon>Bacteroidota</taxon>
        <taxon>Chitinophagia</taxon>
        <taxon>Chitinophagales</taxon>
        <taxon>Chitinophagaceae</taxon>
        <taxon>Chitinophaga</taxon>
    </lineage>
</organism>
<comment type="caution">
    <text evidence="2">The sequence shown here is derived from an EMBL/GenBank/DDBJ whole genome shotgun (WGS) entry which is preliminary data.</text>
</comment>
<name>A0A3E1YCF9_9BACT</name>
<protein>
    <submittedName>
        <fullName evidence="2">Glycosyltransferase</fullName>
    </submittedName>
</protein>
<dbReference type="Pfam" id="PF00535">
    <property type="entry name" value="Glycos_transf_2"/>
    <property type="match status" value="1"/>
</dbReference>
<sequence length="326" mass="37154">MSLKLSIAVTSFNYRDFLEECLSSILSQEINVEYEIVVGDDCSNDSTADYLRQLAQQFPNVKPIIRSQNIGALANAIDVIMNCQGEYIAFIDGDDHMLPYKLQKQVNYLDSHPDCAFVVHDLRVFDSETKKTLYYMKNPNPHQELFDIQDLVLKGTFFGHCSKMFRKTSIPAEGFDPTTKNVGDYSFHIANAKFGKIGYINEVLGQYRKHSQGVSLQNSTNKDKILNAMNDQLKAIKHAEGHVHEAFIHKGKSRIFINTAILFMEIGDFSAAKKLLNQSNHETNRTYFNIQHRILSLSPNKVTYSAMRRVKRVAKKLIKMLTNTNS</sequence>
<evidence type="ECO:0000313" key="2">
    <source>
        <dbReference type="EMBL" id="RFS23948.1"/>
    </source>
</evidence>
<keyword evidence="2" id="KW-0808">Transferase</keyword>
<dbReference type="GO" id="GO:0016758">
    <property type="term" value="F:hexosyltransferase activity"/>
    <property type="evidence" value="ECO:0007669"/>
    <property type="project" value="UniProtKB-ARBA"/>
</dbReference>
<dbReference type="Proteomes" id="UP000260644">
    <property type="component" value="Unassembled WGS sequence"/>
</dbReference>
<dbReference type="InterPro" id="IPR029044">
    <property type="entry name" value="Nucleotide-diphossugar_trans"/>
</dbReference>